<sequence length="152" mass="16777">MIKKAIILLYVLCAGFCCKEPNDDDCSTVLCVANLQTVSFIIVNADTKENVFSSEKYSIEDVTVTGGHNSITVELFDNSETIFLQLSENFDVGTYTYAISIGEANEFDLNFVTERSPPGGCCGNTLTIKTMEVQGIVHNFDYSYQIPTILVE</sequence>
<dbReference type="EMBL" id="JAATJJ010000003">
    <property type="protein sequence ID" value="NJB72881.1"/>
    <property type="molecule type" value="Genomic_DNA"/>
</dbReference>
<evidence type="ECO:0000313" key="1">
    <source>
        <dbReference type="EMBL" id="NJB72881.1"/>
    </source>
</evidence>
<dbReference type="Proteomes" id="UP000590442">
    <property type="component" value="Unassembled WGS sequence"/>
</dbReference>
<comment type="caution">
    <text evidence="1">The sequence shown here is derived from an EMBL/GenBank/DDBJ whole genome shotgun (WGS) entry which is preliminary data.</text>
</comment>
<reference evidence="1 2" key="1">
    <citation type="submission" date="2020-03" db="EMBL/GenBank/DDBJ databases">
        <title>Genomic Encyclopedia of Type Strains, Phase IV (KMG-IV): sequencing the most valuable type-strain genomes for metagenomic binning, comparative biology and taxonomic classification.</title>
        <authorList>
            <person name="Goeker M."/>
        </authorList>
    </citation>
    <scope>NUCLEOTIDE SEQUENCE [LARGE SCALE GENOMIC DNA]</scope>
    <source>
        <strain evidence="1 2">DSM 29762</strain>
    </source>
</reference>
<organism evidence="1 2">
    <name type="scientific">Saonia flava</name>
    <dbReference type="NCBI Taxonomy" id="523696"/>
    <lineage>
        <taxon>Bacteria</taxon>
        <taxon>Pseudomonadati</taxon>
        <taxon>Bacteroidota</taxon>
        <taxon>Flavobacteriia</taxon>
        <taxon>Flavobacteriales</taxon>
        <taxon>Flavobacteriaceae</taxon>
        <taxon>Saonia</taxon>
    </lineage>
</organism>
<proteinExistence type="predicted"/>
<keyword evidence="2" id="KW-1185">Reference proteome</keyword>
<accession>A0A846QX03</accession>
<gene>
    <name evidence="1" type="ORF">GGR42_003379</name>
</gene>
<dbReference type="RefSeq" id="WP_167966512.1">
    <property type="nucleotide sequence ID" value="NZ_JAATJJ010000003.1"/>
</dbReference>
<protein>
    <submittedName>
        <fullName evidence="1">Uncharacterized protein</fullName>
    </submittedName>
</protein>
<name>A0A846QX03_9FLAO</name>
<dbReference type="AlphaFoldDB" id="A0A846QX03"/>
<evidence type="ECO:0000313" key="2">
    <source>
        <dbReference type="Proteomes" id="UP000590442"/>
    </source>
</evidence>